<dbReference type="PROSITE" id="PS50268">
    <property type="entry name" value="CADHERIN_2"/>
    <property type="match status" value="1"/>
</dbReference>
<evidence type="ECO:0000256" key="8">
    <source>
        <dbReference type="PROSITE-ProRule" id="PRU00043"/>
    </source>
</evidence>
<dbReference type="InterPro" id="IPR020894">
    <property type="entry name" value="Cadherin_CS"/>
</dbReference>
<dbReference type="SMART" id="SM00112">
    <property type="entry name" value="CA"/>
    <property type="match status" value="1"/>
</dbReference>
<evidence type="ECO:0000259" key="9">
    <source>
        <dbReference type="PROSITE" id="PS50268"/>
    </source>
</evidence>
<dbReference type="Proteomes" id="UP000678499">
    <property type="component" value="Unassembled WGS sequence"/>
</dbReference>
<dbReference type="PROSITE" id="PS00232">
    <property type="entry name" value="CADHERIN_1"/>
    <property type="match status" value="1"/>
</dbReference>
<keyword evidence="7" id="KW-0472">Membrane</keyword>
<feature type="non-terminal residue" evidence="10">
    <location>
        <position position="166"/>
    </location>
</feature>
<evidence type="ECO:0000256" key="5">
    <source>
        <dbReference type="ARBA" id="ARBA00022889"/>
    </source>
</evidence>
<dbReference type="SUPFAM" id="SSF49313">
    <property type="entry name" value="Cadherin-like"/>
    <property type="match status" value="2"/>
</dbReference>
<dbReference type="InterPro" id="IPR050971">
    <property type="entry name" value="Cadherin-domain_protein"/>
</dbReference>
<dbReference type="PANTHER" id="PTHR24025">
    <property type="entry name" value="DESMOGLEIN FAMILY MEMBER"/>
    <property type="match status" value="1"/>
</dbReference>
<evidence type="ECO:0000256" key="7">
    <source>
        <dbReference type="ARBA" id="ARBA00023136"/>
    </source>
</evidence>
<dbReference type="PANTHER" id="PTHR24025:SF23">
    <property type="entry name" value="NEURAL-CADHERIN"/>
    <property type="match status" value="1"/>
</dbReference>
<evidence type="ECO:0000313" key="11">
    <source>
        <dbReference type="Proteomes" id="UP000678499"/>
    </source>
</evidence>
<accession>A0A7R9GK33</accession>
<organism evidence="10">
    <name type="scientific">Notodromas monacha</name>
    <dbReference type="NCBI Taxonomy" id="399045"/>
    <lineage>
        <taxon>Eukaryota</taxon>
        <taxon>Metazoa</taxon>
        <taxon>Ecdysozoa</taxon>
        <taxon>Arthropoda</taxon>
        <taxon>Crustacea</taxon>
        <taxon>Oligostraca</taxon>
        <taxon>Ostracoda</taxon>
        <taxon>Podocopa</taxon>
        <taxon>Podocopida</taxon>
        <taxon>Cypridocopina</taxon>
        <taxon>Cypridoidea</taxon>
        <taxon>Cyprididae</taxon>
        <taxon>Notodromas</taxon>
    </lineage>
</organism>
<dbReference type="EMBL" id="CAJPEX010013541">
    <property type="protein sequence ID" value="CAG0925485.1"/>
    <property type="molecule type" value="Genomic_DNA"/>
</dbReference>
<dbReference type="Gene3D" id="2.60.40.60">
    <property type="entry name" value="Cadherins"/>
    <property type="match status" value="2"/>
</dbReference>
<keyword evidence="3" id="KW-0677">Repeat</keyword>
<dbReference type="CDD" id="cd11304">
    <property type="entry name" value="Cadherin_repeat"/>
    <property type="match status" value="2"/>
</dbReference>
<keyword evidence="5" id="KW-0130">Cell adhesion</keyword>
<dbReference type="InterPro" id="IPR002126">
    <property type="entry name" value="Cadherin-like_dom"/>
</dbReference>
<keyword evidence="11" id="KW-1185">Reference proteome</keyword>
<name>A0A7R9GK33_9CRUS</name>
<evidence type="ECO:0000256" key="2">
    <source>
        <dbReference type="ARBA" id="ARBA00022692"/>
    </source>
</evidence>
<dbReference type="GO" id="GO:0007156">
    <property type="term" value="P:homophilic cell adhesion via plasma membrane adhesion molecules"/>
    <property type="evidence" value="ECO:0007669"/>
    <property type="project" value="InterPro"/>
</dbReference>
<feature type="non-terminal residue" evidence="10">
    <location>
        <position position="1"/>
    </location>
</feature>
<evidence type="ECO:0000256" key="1">
    <source>
        <dbReference type="ARBA" id="ARBA00004370"/>
    </source>
</evidence>
<dbReference type="GO" id="GO:0005509">
    <property type="term" value="F:calcium ion binding"/>
    <property type="evidence" value="ECO:0007669"/>
    <property type="project" value="UniProtKB-UniRule"/>
</dbReference>
<keyword evidence="4 8" id="KW-0106">Calcium</keyword>
<comment type="subcellular location">
    <subcellularLocation>
        <location evidence="1">Membrane</location>
    </subcellularLocation>
</comment>
<protein>
    <recommendedName>
        <fullName evidence="9">Cadherin domain-containing protein</fullName>
    </recommendedName>
</protein>
<evidence type="ECO:0000256" key="3">
    <source>
        <dbReference type="ARBA" id="ARBA00022737"/>
    </source>
</evidence>
<dbReference type="InterPro" id="IPR015919">
    <property type="entry name" value="Cadherin-like_sf"/>
</dbReference>
<keyword evidence="6" id="KW-1133">Transmembrane helix</keyword>
<dbReference type="AlphaFoldDB" id="A0A7R9GK33"/>
<dbReference type="GO" id="GO:0005911">
    <property type="term" value="C:cell-cell junction"/>
    <property type="evidence" value="ECO:0007669"/>
    <property type="project" value="TreeGrafter"/>
</dbReference>
<dbReference type="EMBL" id="OA895578">
    <property type="protein sequence ID" value="CAD7285333.1"/>
    <property type="molecule type" value="Genomic_DNA"/>
</dbReference>
<dbReference type="GO" id="GO:0005886">
    <property type="term" value="C:plasma membrane"/>
    <property type="evidence" value="ECO:0007669"/>
    <property type="project" value="InterPro"/>
</dbReference>
<feature type="domain" description="Cadherin" evidence="9">
    <location>
        <begin position="6"/>
        <end position="110"/>
    </location>
</feature>
<reference evidence="10" key="1">
    <citation type="submission" date="2020-11" db="EMBL/GenBank/DDBJ databases">
        <authorList>
            <person name="Tran Van P."/>
        </authorList>
    </citation>
    <scope>NUCLEOTIDE SEQUENCE</scope>
</reference>
<gene>
    <name evidence="10" type="ORF">NMOB1V02_LOCUS12935</name>
</gene>
<dbReference type="OrthoDB" id="10029135at2759"/>
<proteinExistence type="predicted"/>
<sequence>VGYAKENSPVGTVVMSTQNLRNPITLQVFDRDMTAGDPILNYKFELTTTAFAVNTEGVLVVNEPNLDREGPNNGRYSFQLFAREIGGEAASSPVSMVVHLLDVNDNEPVLPTYPQITVQAGDGRRNILRIQAKDEDEGGNAEVKYSIYHVSNNGKNKFEINETTGD</sequence>
<evidence type="ECO:0000256" key="6">
    <source>
        <dbReference type="ARBA" id="ARBA00022989"/>
    </source>
</evidence>
<evidence type="ECO:0000313" key="10">
    <source>
        <dbReference type="EMBL" id="CAD7285333.1"/>
    </source>
</evidence>
<evidence type="ECO:0000256" key="4">
    <source>
        <dbReference type="ARBA" id="ARBA00022837"/>
    </source>
</evidence>
<keyword evidence="2" id="KW-0812">Transmembrane</keyword>